<evidence type="ECO:0000313" key="3">
    <source>
        <dbReference type="EMBL" id="KAF2823493.1"/>
    </source>
</evidence>
<keyword evidence="2" id="KW-0732">Signal</keyword>
<feature type="chain" id="PRO_5025395899" evidence="2">
    <location>
        <begin position="19"/>
        <end position="110"/>
    </location>
</feature>
<feature type="compositionally biased region" description="Basic residues" evidence="1">
    <location>
        <begin position="50"/>
        <end position="65"/>
    </location>
</feature>
<sequence length="110" mass="12159">MRLSIPFLVASNFLLATANPISTAQATPAPTLEARRLGDIESRIAHLSLGHHHSHAKPSPTHHLHREAGSHPVTATRKVQAEHKPTSTHSHPHYPHFDGAREHHPEDDDE</sequence>
<name>A0A6A6ZRT7_9PLEO</name>
<dbReference type="Proteomes" id="UP000799424">
    <property type="component" value="Unassembled WGS sequence"/>
</dbReference>
<organism evidence="3 4">
    <name type="scientific">Ophiobolus disseminans</name>
    <dbReference type="NCBI Taxonomy" id="1469910"/>
    <lineage>
        <taxon>Eukaryota</taxon>
        <taxon>Fungi</taxon>
        <taxon>Dikarya</taxon>
        <taxon>Ascomycota</taxon>
        <taxon>Pezizomycotina</taxon>
        <taxon>Dothideomycetes</taxon>
        <taxon>Pleosporomycetidae</taxon>
        <taxon>Pleosporales</taxon>
        <taxon>Pleosporineae</taxon>
        <taxon>Phaeosphaeriaceae</taxon>
        <taxon>Ophiobolus</taxon>
    </lineage>
</organism>
<feature type="region of interest" description="Disordered" evidence="1">
    <location>
        <begin position="50"/>
        <end position="110"/>
    </location>
</feature>
<feature type="compositionally biased region" description="Basic and acidic residues" evidence="1">
    <location>
        <begin position="95"/>
        <end position="110"/>
    </location>
</feature>
<accession>A0A6A6ZRT7</accession>
<keyword evidence="4" id="KW-1185">Reference proteome</keyword>
<gene>
    <name evidence="3" type="ORF">CC86DRAFT_384846</name>
</gene>
<reference evidence="3" key="1">
    <citation type="journal article" date="2020" name="Stud. Mycol.">
        <title>101 Dothideomycetes genomes: a test case for predicting lifestyles and emergence of pathogens.</title>
        <authorList>
            <person name="Haridas S."/>
            <person name="Albert R."/>
            <person name="Binder M."/>
            <person name="Bloem J."/>
            <person name="Labutti K."/>
            <person name="Salamov A."/>
            <person name="Andreopoulos B."/>
            <person name="Baker S."/>
            <person name="Barry K."/>
            <person name="Bills G."/>
            <person name="Bluhm B."/>
            <person name="Cannon C."/>
            <person name="Castanera R."/>
            <person name="Culley D."/>
            <person name="Daum C."/>
            <person name="Ezra D."/>
            <person name="Gonzalez J."/>
            <person name="Henrissat B."/>
            <person name="Kuo A."/>
            <person name="Liang C."/>
            <person name="Lipzen A."/>
            <person name="Lutzoni F."/>
            <person name="Magnuson J."/>
            <person name="Mondo S."/>
            <person name="Nolan M."/>
            <person name="Ohm R."/>
            <person name="Pangilinan J."/>
            <person name="Park H.-J."/>
            <person name="Ramirez L."/>
            <person name="Alfaro M."/>
            <person name="Sun H."/>
            <person name="Tritt A."/>
            <person name="Yoshinaga Y."/>
            <person name="Zwiers L.-H."/>
            <person name="Turgeon B."/>
            <person name="Goodwin S."/>
            <person name="Spatafora J."/>
            <person name="Crous P."/>
            <person name="Grigoriev I."/>
        </authorList>
    </citation>
    <scope>NUCLEOTIDE SEQUENCE</scope>
    <source>
        <strain evidence="3">CBS 113818</strain>
    </source>
</reference>
<dbReference type="EMBL" id="MU006232">
    <property type="protein sequence ID" value="KAF2823493.1"/>
    <property type="molecule type" value="Genomic_DNA"/>
</dbReference>
<evidence type="ECO:0000256" key="2">
    <source>
        <dbReference type="SAM" id="SignalP"/>
    </source>
</evidence>
<protein>
    <submittedName>
        <fullName evidence="3">Uncharacterized protein</fullName>
    </submittedName>
</protein>
<feature type="signal peptide" evidence="2">
    <location>
        <begin position="1"/>
        <end position="18"/>
    </location>
</feature>
<evidence type="ECO:0000313" key="4">
    <source>
        <dbReference type="Proteomes" id="UP000799424"/>
    </source>
</evidence>
<evidence type="ECO:0000256" key="1">
    <source>
        <dbReference type="SAM" id="MobiDB-lite"/>
    </source>
</evidence>
<proteinExistence type="predicted"/>
<dbReference type="AlphaFoldDB" id="A0A6A6ZRT7"/>